<evidence type="ECO:0000256" key="4">
    <source>
        <dbReference type="ARBA" id="ARBA00022723"/>
    </source>
</evidence>
<evidence type="ECO:0000256" key="8">
    <source>
        <dbReference type="ARBA" id="ARBA00022884"/>
    </source>
</evidence>
<dbReference type="AlphaFoldDB" id="A0A1L0AZX8"/>
<evidence type="ECO:0000256" key="3">
    <source>
        <dbReference type="ARBA" id="ARBA00022664"/>
    </source>
</evidence>
<evidence type="ECO:0000256" key="9">
    <source>
        <dbReference type="ARBA" id="ARBA00023242"/>
    </source>
</evidence>
<keyword evidence="7 10" id="KW-0862">Zinc</keyword>
<dbReference type="SMART" id="SM00356">
    <property type="entry name" value="ZnF_C3H1"/>
    <property type="match status" value="2"/>
</dbReference>
<dbReference type="GO" id="GO:0031124">
    <property type="term" value="P:mRNA 3'-end processing"/>
    <property type="evidence" value="ECO:0007669"/>
    <property type="project" value="UniProtKB-UniRule"/>
</dbReference>
<keyword evidence="8 11" id="KW-0694">RNA-binding</keyword>
<comment type="function">
    <text evidence="11">Component of the cleavage factor I (CF I) involved in pre-mRNA 3'-end processing.</text>
</comment>
<evidence type="ECO:0000256" key="1">
    <source>
        <dbReference type="ARBA" id="ARBA00004123"/>
    </source>
</evidence>
<dbReference type="SUPFAM" id="SSF90229">
    <property type="entry name" value="CCCH zinc finger"/>
    <property type="match status" value="1"/>
</dbReference>
<evidence type="ECO:0000259" key="13">
    <source>
        <dbReference type="PROSITE" id="PS50103"/>
    </source>
</evidence>
<accession>A0A1L0AZX8</accession>
<dbReference type="OrthoDB" id="1914176at2759"/>
<dbReference type="Proteomes" id="UP000183365">
    <property type="component" value="Unassembled WGS sequence"/>
</dbReference>
<dbReference type="Gene3D" id="4.10.1000.10">
    <property type="entry name" value="Zinc finger, CCCH-type"/>
    <property type="match status" value="1"/>
</dbReference>
<dbReference type="GO" id="GO:0008270">
    <property type="term" value="F:zinc ion binding"/>
    <property type="evidence" value="ECO:0007669"/>
    <property type="project" value="UniProtKB-KW"/>
</dbReference>
<organism evidence="14 15">
    <name type="scientific">Hanseniaspora guilliermondii</name>
    <dbReference type="NCBI Taxonomy" id="56406"/>
    <lineage>
        <taxon>Eukaryota</taxon>
        <taxon>Fungi</taxon>
        <taxon>Dikarya</taxon>
        <taxon>Ascomycota</taxon>
        <taxon>Saccharomycotina</taxon>
        <taxon>Saccharomycetes</taxon>
        <taxon>Saccharomycodales</taxon>
        <taxon>Saccharomycodaceae</taxon>
        <taxon>Hanseniaspora</taxon>
    </lineage>
</organism>
<evidence type="ECO:0000256" key="5">
    <source>
        <dbReference type="ARBA" id="ARBA00022737"/>
    </source>
</evidence>
<keyword evidence="3 11" id="KW-0507">mRNA processing</keyword>
<comment type="similarity">
    <text evidence="2 11">Belongs to the CPSF4/YTH1 family.</text>
</comment>
<dbReference type="EMBL" id="FQNF01000017">
    <property type="protein sequence ID" value="SGZ39100.1"/>
    <property type="molecule type" value="Genomic_DNA"/>
</dbReference>
<comment type="subcellular location">
    <subcellularLocation>
        <location evidence="1 11">Nucleus</location>
    </subcellularLocation>
</comment>
<dbReference type="PROSITE" id="PS50103">
    <property type="entry name" value="ZF_C3H1"/>
    <property type="match status" value="3"/>
</dbReference>
<keyword evidence="5 11" id="KW-0677">Repeat</keyword>
<sequence length="446" mass="51511">MSGYNKNFNNKHTNNNVPTPMNMPMMGKPMFPMMPIPGSPTKITHIVQKPLNKKKLYSKVGNGLIKKNPKKKYKFKFQDKLYMMYNFDPRVDIRACPFYNYKRPDRHDPDWFLGNKGMGGEENGAKVSDVNAANTNGDYGVHSVCPFGKHISGKSFNKLVCAHWLKGLCKKNDQCEYLHEFNLKKMPECAHYQEHGMCTGLLIGNEDSKIKRFYEADEKMDKMIREDMTEEERQEIVEKITEEKTQLAKNQIKRRKECLSQHMDKNNGYLISQYLGTAGGASSLGLGSQKDISSEMEFILNNKGTGDYVISDRILNNYPPLDEDKAMVERLLRDKRIIKCKVKLKNKKTGKIKRKFRYRQVCESYKLGFCYMGPMCKFKHVHCRLCPKYMLGFCEKGEECKEGEHPGLINYPIIKEKLRIKPDSDLLGRSSDAKEQARLLALINDE</sequence>
<proteinExistence type="inferred from homology"/>
<feature type="domain" description="C3H1-type" evidence="13">
    <location>
        <begin position="385"/>
        <end position="408"/>
    </location>
</feature>
<dbReference type="PANTHER" id="PTHR23102:SF24">
    <property type="entry name" value="CLEAVAGE AND POLYADENYLATION SPECIFICITY FACTOR SUBUNIT 4"/>
    <property type="match status" value="1"/>
</dbReference>
<evidence type="ECO:0000313" key="15">
    <source>
        <dbReference type="Proteomes" id="UP000183365"/>
    </source>
</evidence>
<evidence type="ECO:0000256" key="12">
    <source>
        <dbReference type="SAM" id="MobiDB-lite"/>
    </source>
</evidence>
<evidence type="ECO:0000256" key="10">
    <source>
        <dbReference type="PROSITE-ProRule" id="PRU00723"/>
    </source>
</evidence>
<feature type="zinc finger region" description="C3H1-type" evidence="10">
    <location>
        <begin position="385"/>
        <end position="408"/>
    </location>
</feature>
<keyword evidence="6 10" id="KW-0863">Zinc-finger</keyword>
<evidence type="ECO:0000256" key="11">
    <source>
        <dbReference type="RuleBase" id="RU369008"/>
    </source>
</evidence>
<keyword evidence="15" id="KW-1185">Reference proteome</keyword>
<feature type="zinc finger region" description="C3H1-type" evidence="10">
    <location>
        <begin position="155"/>
        <end position="182"/>
    </location>
</feature>
<dbReference type="InterPro" id="IPR000571">
    <property type="entry name" value="Znf_CCCH"/>
</dbReference>
<name>A0A1L0AZX8_9ASCO</name>
<dbReference type="PANTHER" id="PTHR23102">
    <property type="entry name" value="CLEAVAGE AND POLYADENYLATION SPECIFICITY FACTOR SUBUNIT 4-RELATED"/>
    <property type="match status" value="1"/>
</dbReference>
<feature type="domain" description="C3H1-type" evidence="13">
    <location>
        <begin position="356"/>
        <end position="383"/>
    </location>
</feature>
<keyword evidence="9 11" id="KW-0539">Nucleus</keyword>
<dbReference type="GO" id="GO:0005634">
    <property type="term" value="C:nucleus"/>
    <property type="evidence" value="ECO:0007669"/>
    <property type="project" value="UniProtKB-SubCell"/>
</dbReference>
<feature type="zinc finger region" description="C3H1-type" evidence="10">
    <location>
        <begin position="356"/>
        <end position="383"/>
    </location>
</feature>
<evidence type="ECO:0000313" key="14">
    <source>
        <dbReference type="EMBL" id="SGZ39100.1"/>
    </source>
</evidence>
<feature type="domain" description="C3H1-type" evidence="13">
    <location>
        <begin position="155"/>
        <end position="182"/>
    </location>
</feature>
<dbReference type="GO" id="GO:0003723">
    <property type="term" value="F:RNA binding"/>
    <property type="evidence" value="ECO:0007669"/>
    <property type="project" value="UniProtKB-UniRule"/>
</dbReference>
<gene>
    <name evidence="14" type="ORF">HGUI_01300</name>
</gene>
<evidence type="ECO:0000256" key="2">
    <source>
        <dbReference type="ARBA" id="ARBA00008907"/>
    </source>
</evidence>
<evidence type="ECO:0000256" key="7">
    <source>
        <dbReference type="ARBA" id="ARBA00022833"/>
    </source>
</evidence>
<reference evidence="15" key="1">
    <citation type="submission" date="2016-11" db="EMBL/GenBank/DDBJ databases">
        <authorList>
            <person name="Guldener U."/>
        </authorList>
    </citation>
    <scope>NUCLEOTIDE SEQUENCE [LARGE SCALE GENOMIC DNA]</scope>
</reference>
<evidence type="ECO:0000256" key="6">
    <source>
        <dbReference type="ARBA" id="ARBA00022771"/>
    </source>
</evidence>
<protein>
    <recommendedName>
        <fullName evidence="11">mRNA 3'-end-processing protein</fullName>
    </recommendedName>
</protein>
<keyword evidence="4 10" id="KW-0479">Metal-binding</keyword>
<dbReference type="VEuPathDB" id="FungiDB:HGUI_01300"/>
<feature type="region of interest" description="Disordered" evidence="12">
    <location>
        <begin position="1"/>
        <end position="20"/>
    </location>
</feature>
<dbReference type="InterPro" id="IPR045348">
    <property type="entry name" value="CPSF4/Yth1"/>
</dbReference>
<dbReference type="InterPro" id="IPR036855">
    <property type="entry name" value="Znf_CCCH_sf"/>
</dbReference>